<sequence>MSSSSNRPTSPLKIDKKSSKPAVDQKTPSNPPMEDNGNVTPWSDVCKYLEQKRKARLPKCATPFAPAIIEQVEETPNVLDKHFFSPRGRVNKRKREASSYAFEWAARQGFDWDQPLMQFSRMLEREEEGAPKRLKLHRRDAEIGEDEQENEFEDKEDDEVGEQLEEECEDESDNEVENDEEKEEDNQDANEQEDEENQASEFETEEEEEEQEHHEYRGKRRVFAELPVEYSSEEEDDDSSDESSEITAWSHLSENERLHWMFQGKGLSRKYKRENFVPKTPGESNWLKRTTRYYRPEFQDDIYLRSPCEGRGSGAHRDDEGDTSDEELVFVPTPRRQGSPTKNVDPEPAGEVSEAEGVPNFILDIARGENAEEPSKEQDDETTDWKFVHQVTTVDASRKWRTFSLVDGWLELLSMDLTSQACPSVALRSIPTSPSCSPCYKSSSPMKTIISFIESWQIVDQTQQLPLCSSYKPNATMYGSRIKLSCPTSL</sequence>
<keyword evidence="3" id="KW-1185">Reference proteome</keyword>
<comment type="caution">
    <text evidence="2">The sequence shown here is derived from an EMBL/GenBank/DDBJ whole genome shotgun (WGS) entry which is preliminary data.</text>
</comment>
<dbReference type="EMBL" id="JAVHJM010000013">
    <property type="protein sequence ID" value="KAK6499474.1"/>
    <property type="molecule type" value="Genomic_DNA"/>
</dbReference>
<reference evidence="2 3" key="1">
    <citation type="submission" date="2019-10" db="EMBL/GenBank/DDBJ databases">
        <authorList>
            <person name="Palmer J.M."/>
        </authorList>
    </citation>
    <scope>NUCLEOTIDE SEQUENCE [LARGE SCALE GENOMIC DNA]</scope>
    <source>
        <strain evidence="2 3">TWF506</strain>
    </source>
</reference>
<evidence type="ECO:0000313" key="3">
    <source>
        <dbReference type="Proteomes" id="UP001307849"/>
    </source>
</evidence>
<proteinExistence type="predicted"/>
<accession>A0AAN8P4U3</accession>
<name>A0AAN8P4U3_9PEZI</name>
<feature type="region of interest" description="Disordered" evidence="1">
    <location>
        <begin position="1"/>
        <end position="41"/>
    </location>
</feature>
<protein>
    <submittedName>
        <fullName evidence="2">Uncharacterized protein</fullName>
    </submittedName>
</protein>
<dbReference type="AlphaFoldDB" id="A0AAN8P4U3"/>
<evidence type="ECO:0000256" key="1">
    <source>
        <dbReference type="SAM" id="MobiDB-lite"/>
    </source>
</evidence>
<feature type="compositionally biased region" description="Acidic residues" evidence="1">
    <location>
        <begin position="143"/>
        <end position="210"/>
    </location>
</feature>
<evidence type="ECO:0000313" key="2">
    <source>
        <dbReference type="EMBL" id="KAK6499474.1"/>
    </source>
</evidence>
<feature type="region of interest" description="Disordered" evidence="1">
    <location>
        <begin position="123"/>
        <end position="255"/>
    </location>
</feature>
<feature type="compositionally biased region" description="Acidic residues" evidence="1">
    <location>
        <begin position="231"/>
        <end position="244"/>
    </location>
</feature>
<feature type="region of interest" description="Disordered" evidence="1">
    <location>
        <begin position="304"/>
        <end position="353"/>
    </location>
</feature>
<organism evidence="2 3">
    <name type="scientific">Arthrobotrys conoides</name>
    <dbReference type="NCBI Taxonomy" id="74498"/>
    <lineage>
        <taxon>Eukaryota</taxon>
        <taxon>Fungi</taxon>
        <taxon>Dikarya</taxon>
        <taxon>Ascomycota</taxon>
        <taxon>Pezizomycotina</taxon>
        <taxon>Orbiliomycetes</taxon>
        <taxon>Orbiliales</taxon>
        <taxon>Orbiliaceae</taxon>
        <taxon>Arthrobotrys</taxon>
    </lineage>
</organism>
<dbReference type="Proteomes" id="UP001307849">
    <property type="component" value="Unassembled WGS sequence"/>
</dbReference>
<gene>
    <name evidence="2" type="ORF">TWF506_004104</name>
</gene>